<evidence type="ECO:0000256" key="2">
    <source>
        <dbReference type="ARBA" id="ARBA00022527"/>
    </source>
</evidence>
<feature type="compositionally biased region" description="Low complexity" evidence="7">
    <location>
        <begin position="289"/>
        <end position="312"/>
    </location>
</feature>
<keyword evidence="6" id="KW-0067">ATP-binding</keyword>
<proteinExistence type="predicted"/>
<keyword evidence="3" id="KW-0808">Transferase</keyword>
<dbReference type="CDD" id="cd14019">
    <property type="entry name" value="STKc_Cdc7"/>
    <property type="match status" value="1"/>
</dbReference>
<dbReference type="InterPro" id="IPR008271">
    <property type="entry name" value="Ser/Thr_kinase_AS"/>
</dbReference>
<dbReference type="InterPro" id="IPR011009">
    <property type="entry name" value="Kinase-like_dom_sf"/>
</dbReference>
<evidence type="ECO:0000256" key="6">
    <source>
        <dbReference type="ARBA" id="ARBA00022840"/>
    </source>
</evidence>
<keyword evidence="5" id="KW-0418">Kinase</keyword>
<dbReference type="EC" id="2.7.11.1" evidence="1"/>
<feature type="domain" description="Protein kinase" evidence="8">
    <location>
        <begin position="229"/>
        <end position="881"/>
    </location>
</feature>
<keyword evidence="2" id="KW-0723">Serine/threonine-protein kinase</keyword>
<evidence type="ECO:0000256" key="5">
    <source>
        <dbReference type="ARBA" id="ARBA00022777"/>
    </source>
</evidence>
<feature type="compositionally biased region" description="Acidic residues" evidence="7">
    <location>
        <begin position="262"/>
        <end position="273"/>
    </location>
</feature>
<feature type="region of interest" description="Disordered" evidence="7">
    <location>
        <begin position="260"/>
        <end position="314"/>
    </location>
</feature>
<name>A0A2N5UNQ8_9BASI</name>
<dbReference type="SMART" id="SM00220">
    <property type="entry name" value="S_TKc"/>
    <property type="match status" value="1"/>
</dbReference>
<dbReference type="SUPFAM" id="SSF56112">
    <property type="entry name" value="Protein kinase-like (PK-like)"/>
    <property type="match status" value="1"/>
</dbReference>
<dbReference type="GO" id="GO:0005634">
    <property type="term" value="C:nucleus"/>
    <property type="evidence" value="ECO:0007669"/>
    <property type="project" value="TreeGrafter"/>
</dbReference>
<accession>A0A2N5UNQ8</accession>
<feature type="compositionally biased region" description="Polar residues" evidence="7">
    <location>
        <begin position="370"/>
        <end position="385"/>
    </location>
</feature>
<dbReference type="Gene3D" id="1.10.510.10">
    <property type="entry name" value="Transferase(Phosphotransferase) domain 1"/>
    <property type="match status" value="2"/>
</dbReference>
<dbReference type="GO" id="GO:0004674">
    <property type="term" value="F:protein serine/threonine kinase activity"/>
    <property type="evidence" value="ECO:0007669"/>
    <property type="project" value="UniProtKB-KW"/>
</dbReference>
<dbReference type="AlphaFoldDB" id="A0A2N5UNQ8"/>
<sequence>MDWMRYEEDGEGEHEHEHERAMEGVEEEHDVRYDQTGMMRHGTPAVELDAMGFAMDEDAHADAYDPRRAEYPFDEEDGNPEHMHIHNNINTHVERDVAEDQEFDINGYHGPMLGLDGEILVPGNLGGGGLQEDEDNEEAPDEEAPDEDQEEEDVDEEEEEQEDDGGNDDDDDDDDDDEVDEEEQEDDDEEEEEEEEEESVDNRTDAELAAIALELQDLEQSVPLLKTSYHLLDRLGEGTFSSVYKAIDLHHHLYDNSQWAPLEEEEEEEEEVAEAPAPPVSSDARFHPSTSTSSCSGSVIGDPSSSARSLPRPARDTAAAMVVYPPHHPFASEDPFDASVGDQARNKFTETLQRHALESGKLPTAYKANPNHTPRSNPLLTNNPHSIAKKKPNPNVYVALKRIYVTSSPYRIMNELKLLSELRDAEHVAYLIQAIRHEDQVIAVMPYRKHQDFRDYYRIAPISMIRKYMYCLFSALKDTHAKGIIHRDIKPANFLFDIHSETGVLCDFGLAEKFEAREWHGKCLHSLPEPKMDNFHGKLMDHPKPTLDQMQEQWRRWRAKLARYRASFVQQLGRPLEDISELTETPAWRDLFMRRPFDTEPDDDAEVTYEPPYEWYEAWRPVSKIGGLWGGGYGRRKPTAAAAAAAASSSTTTTNIDSVNSTLDRVGFKRDDPRPSAKANRAGTRGFRAPEVLFKCPDQTGAIDIWSVGVTLLCFLTRRFPFFNSNDDVDALMEIATIFGRSKLEGVAIHHNRTVISNIPEVNAPRFSSLHTLVRTLNPSLYEEERLRVLGGEEGGVKGGGAAGAGAVETKQIERLTTQIFQAHRELTSAVETLGQDLNPYGEPWYLRSELWYLVDLLKRTLELDCTKRITAAHALGHKFFTLFS</sequence>
<evidence type="ECO:0000256" key="4">
    <source>
        <dbReference type="ARBA" id="ARBA00022741"/>
    </source>
</evidence>
<evidence type="ECO:0000313" key="9">
    <source>
        <dbReference type="EMBL" id="PLW39395.1"/>
    </source>
</evidence>
<dbReference type="Proteomes" id="UP000235388">
    <property type="component" value="Unassembled WGS sequence"/>
</dbReference>
<dbReference type="FunFam" id="1.10.510.10:FF:002759">
    <property type="match status" value="1"/>
</dbReference>
<dbReference type="InterPro" id="IPR000719">
    <property type="entry name" value="Prot_kinase_dom"/>
</dbReference>
<gene>
    <name evidence="9" type="ORF">PCANC_14872</name>
</gene>
<feature type="compositionally biased region" description="Acidic residues" evidence="7">
    <location>
        <begin position="131"/>
        <end position="199"/>
    </location>
</feature>
<organism evidence="9 10">
    <name type="scientific">Puccinia coronata f. sp. avenae</name>
    <dbReference type="NCBI Taxonomy" id="200324"/>
    <lineage>
        <taxon>Eukaryota</taxon>
        <taxon>Fungi</taxon>
        <taxon>Dikarya</taxon>
        <taxon>Basidiomycota</taxon>
        <taxon>Pucciniomycotina</taxon>
        <taxon>Pucciniomycetes</taxon>
        <taxon>Pucciniales</taxon>
        <taxon>Pucciniaceae</taxon>
        <taxon>Puccinia</taxon>
    </lineage>
</organism>
<dbReference type="PANTHER" id="PTHR44167:SF23">
    <property type="entry name" value="CDC7 KINASE, ISOFORM A-RELATED"/>
    <property type="match status" value="1"/>
</dbReference>
<dbReference type="PROSITE" id="PS00108">
    <property type="entry name" value="PROTEIN_KINASE_ST"/>
    <property type="match status" value="1"/>
</dbReference>
<evidence type="ECO:0000256" key="7">
    <source>
        <dbReference type="SAM" id="MobiDB-lite"/>
    </source>
</evidence>
<dbReference type="GO" id="GO:0044773">
    <property type="term" value="P:mitotic DNA damage checkpoint signaling"/>
    <property type="evidence" value="ECO:0007669"/>
    <property type="project" value="TreeGrafter"/>
</dbReference>
<feature type="region of interest" description="Disordered" evidence="7">
    <location>
        <begin position="119"/>
        <end position="204"/>
    </location>
</feature>
<feature type="region of interest" description="Disordered" evidence="7">
    <location>
        <begin position="1"/>
        <end position="24"/>
    </location>
</feature>
<dbReference type="Gene3D" id="3.30.200.20">
    <property type="entry name" value="Phosphorylase Kinase, domain 1"/>
    <property type="match status" value="2"/>
</dbReference>
<dbReference type="STRING" id="200324.A0A2N5UNQ8"/>
<keyword evidence="4" id="KW-0547">Nucleotide-binding</keyword>
<evidence type="ECO:0000259" key="8">
    <source>
        <dbReference type="PROSITE" id="PS50011"/>
    </source>
</evidence>
<feature type="region of interest" description="Disordered" evidence="7">
    <location>
        <begin position="363"/>
        <end position="387"/>
    </location>
</feature>
<dbReference type="PROSITE" id="PS50011">
    <property type="entry name" value="PROTEIN_KINASE_DOM"/>
    <property type="match status" value="1"/>
</dbReference>
<evidence type="ECO:0000256" key="3">
    <source>
        <dbReference type="ARBA" id="ARBA00022679"/>
    </source>
</evidence>
<dbReference type="GO" id="GO:0005524">
    <property type="term" value="F:ATP binding"/>
    <property type="evidence" value="ECO:0007669"/>
    <property type="project" value="UniProtKB-KW"/>
</dbReference>
<keyword evidence="10" id="KW-1185">Reference proteome</keyword>
<comment type="caution">
    <text evidence="9">The sequence shown here is derived from an EMBL/GenBank/DDBJ whole genome shotgun (WGS) entry which is preliminary data.</text>
</comment>
<evidence type="ECO:0000313" key="10">
    <source>
        <dbReference type="Proteomes" id="UP000235388"/>
    </source>
</evidence>
<dbReference type="PANTHER" id="PTHR44167">
    <property type="entry name" value="OVARIAN-SPECIFIC SERINE/THREONINE-PROTEIN KINASE LOK-RELATED"/>
    <property type="match status" value="1"/>
</dbReference>
<evidence type="ECO:0000256" key="1">
    <source>
        <dbReference type="ARBA" id="ARBA00012513"/>
    </source>
</evidence>
<dbReference type="OrthoDB" id="10020333at2759"/>
<dbReference type="EMBL" id="PGCJ01000195">
    <property type="protein sequence ID" value="PLW39395.1"/>
    <property type="molecule type" value="Genomic_DNA"/>
</dbReference>
<reference evidence="9 10" key="1">
    <citation type="submission" date="2017-11" db="EMBL/GenBank/DDBJ databases">
        <title>De novo assembly and phasing of dikaryotic genomes from two isolates of Puccinia coronata f. sp. avenae, the causal agent of oat crown rust.</title>
        <authorList>
            <person name="Miller M.E."/>
            <person name="Zhang Y."/>
            <person name="Omidvar V."/>
            <person name="Sperschneider J."/>
            <person name="Schwessinger B."/>
            <person name="Raley C."/>
            <person name="Palmer J.M."/>
            <person name="Garnica D."/>
            <person name="Upadhyaya N."/>
            <person name="Rathjen J."/>
            <person name="Taylor J.M."/>
            <person name="Park R.F."/>
            <person name="Dodds P.N."/>
            <person name="Hirsch C.D."/>
            <person name="Kianian S.F."/>
            <person name="Figueroa M."/>
        </authorList>
    </citation>
    <scope>NUCLEOTIDE SEQUENCE [LARGE SCALE GENOMIC DNA]</scope>
    <source>
        <strain evidence="9">12NC29</strain>
    </source>
</reference>
<dbReference type="Pfam" id="PF00069">
    <property type="entry name" value="Pkinase"/>
    <property type="match status" value="2"/>
</dbReference>
<protein>
    <recommendedName>
        <fullName evidence="1">non-specific serine/threonine protein kinase</fullName>
        <ecNumber evidence="1">2.7.11.1</ecNumber>
    </recommendedName>
</protein>